<evidence type="ECO:0000256" key="2">
    <source>
        <dbReference type="ARBA" id="ARBA00023043"/>
    </source>
</evidence>
<proteinExistence type="predicted"/>
<gene>
    <name evidence="4" type="ORF">F1609_29855</name>
</gene>
<dbReference type="PANTHER" id="PTHR24198">
    <property type="entry name" value="ANKYRIN REPEAT AND PROTEIN KINASE DOMAIN-CONTAINING PROTEIN"/>
    <property type="match status" value="1"/>
</dbReference>
<dbReference type="InterPro" id="IPR002110">
    <property type="entry name" value="Ankyrin_rpt"/>
</dbReference>
<dbReference type="Gene3D" id="1.25.40.20">
    <property type="entry name" value="Ankyrin repeat-containing domain"/>
    <property type="match status" value="4"/>
</dbReference>
<keyword evidence="5" id="KW-1185">Reference proteome</keyword>
<keyword evidence="2 3" id="KW-0040">ANK repeat</keyword>
<evidence type="ECO:0000313" key="5">
    <source>
        <dbReference type="Proteomes" id="UP000819052"/>
    </source>
</evidence>
<dbReference type="Pfam" id="PF13637">
    <property type="entry name" value="Ank_4"/>
    <property type="match status" value="1"/>
</dbReference>
<dbReference type="SUPFAM" id="SSF48403">
    <property type="entry name" value="Ankyrin repeat"/>
    <property type="match status" value="3"/>
</dbReference>
<comment type="caution">
    <text evidence="4">The sequence shown here is derived from an EMBL/GenBank/DDBJ whole genome shotgun (WGS) entry which is preliminary data.</text>
</comment>
<reference evidence="4 5" key="1">
    <citation type="submission" date="2019-09" db="EMBL/GenBank/DDBJ databases">
        <title>Taxonomy of Antarctic Massilia spp.: description of Massilia rubra sp. nov., Massilia aquatica sp. nov., Massilia mucilaginosa sp. nov., Massilia frigida sp. nov. isolated from streams, lakes and regoliths.</title>
        <authorList>
            <person name="Holochova P."/>
            <person name="Sedlacek I."/>
            <person name="Kralova S."/>
            <person name="Maslanova I."/>
            <person name="Busse H.-J."/>
            <person name="Stankova E."/>
            <person name="Vrbovska V."/>
            <person name="Kovarovic V."/>
            <person name="Bartak M."/>
            <person name="Svec P."/>
            <person name="Pantucek R."/>
        </authorList>
    </citation>
    <scope>NUCLEOTIDE SEQUENCE [LARGE SCALE GENOMIC DNA]</scope>
    <source>
        <strain evidence="4 5">CCM 8693</strain>
    </source>
</reference>
<dbReference type="RefSeq" id="WP_167080893.1">
    <property type="nucleotide sequence ID" value="NZ_VVIW01000030.1"/>
</dbReference>
<dbReference type="PANTHER" id="PTHR24198:SF165">
    <property type="entry name" value="ANKYRIN REPEAT-CONTAINING PROTEIN-RELATED"/>
    <property type="match status" value="1"/>
</dbReference>
<feature type="repeat" description="ANK" evidence="3">
    <location>
        <begin position="83"/>
        <end position="115"/>
    </location>
</feature>
<sequence length="895" mass="97149">MHSPLFLREQLKTAIAAGDLTDVAAMVDECKQAGVRRFAAVFAPDDSDDGSSLPLFEAVRTGQGAIVGLLLEQGCDLEQRDKIGATPLHQAYSARQVSIAAQLIAAGADIRATTKLGTRVLDTVLASGNMEQVDWFVRQGVALASVNEKGNTALHFACRSGNIELAMRIHERCGVAFDRAARDGRRPLDACSSYALFAAILQRYPAIALDIGFEDGSCSLHGFARRGCTDIVCHLLDAGCDADQLVAYKNTLMHSAVASHKADLVQELLRRKLKVEGRNTLNYRPLHWAAQQGDLDIVKLLVEQGGAKVNIKGNLNFIIRETKTPLYMAINEGYPDVARYLVERGADLNALNDQANRTAAYAAAGQGDSALLRYLLERGASPNGVNRDPDCARGDFSSFPLANAANAEVVDVLVEFGVDLNARNSSFMRPESALRCLVGRIEKKDLESERGRGRLGAIEALLRHGASLSDGLGQIVDDARCVEVARLLRAAERRQLAPPPASAQVEAGDAHRAFIMDMANLMSDGRHQECMLEMETERYRTGLGITLFEQALRCSEVDHLEMFLETLRDADSGDVNYASADSYHDDETILHRVLDSFRCYEPDGEGAPIAMLRECVKLLLDKGANPDAVETLYHETPYHKVAKMACSAFGRGHVRDDLAVLDILEDFSAAGADPNLPNEEGANVIDLLRHPALVSWMRAHQGCHGEYPAALFDAVSACQPDLLAALIGDAGNWRGLNAHGCNLLGWWAMDATGEADWPNALRNLEILEGYGFVVNAAMEDGKTALFLACQQGALLQAEWLCSHYDWDLNAQDDGGCVPLAALVAASCPERYGDAMTPKEFRARRDALAVAMVRQGARLDLADQDGDTPLSRCTTVALRNQLEKAARAVEKAAQNA</sequence>
<evidence type="ECO:0000313" key="4">
    <source>
        <dbReference type="EMBL" id="NHZ44332.1"/>
    </source>
</evidence>
<feature type="repeat" description="ANK" evidence="3">
    <location>
        <begin position="281"/>
        <end position="305"/>
    </location>
</feature>
<dbReference type="PROSITE" id="PS50088">
    <property type="entry name" value="ANK_REPEAT"/>
    <property type="match status" value="5"/>
</dbReference>
<dbReference type="PRINTS" id="PR01415">
    <property type="entry name" value="ANKYRIN"/>
</dbReference>
<feature type="repeat" description="ANK" evidence="3">
    <location>
        <begin position="50"/>
        <end position="82"/>
    </location>
</feature>
<dbReference type="SMART" id="SM00248">
    <property type="entry name" value="ANK"/>
    <property type="match status" value="10"/>
</dbReference>
<dbReference type="PROSITE" id="PS50297">
    <property type="entry name" value="ANK_REP_REGION"/>
    <property type="match status" value="3"/>
</dbReference>
<evidence type="ECO:0000256" key="3">
    <source>
        <dbReference type="PROSITE-ProRule" id="PRU00023"/>
    </source>
</evidence>
<dbReference type="Proteomes" id="UP000819052">
    <property type="component" value="Unassembled WGS sequence"/>
</dbReference>
<dbReference type="Pfam" id="PF12796">
    <property type="entry name" value="Ank_2"/>
    <property type="match status" value="3"/>
</dbReference>
<evidence type="ECO:0000256" key="1">
    <source>
        <dbReference type="ARBA" id="ARBA00022737"/>
    </source>
</evidence>
<feature type="repeat" description="ANK" evidence="3">
    <location>
        <begin position="355"/>
        <end position="387"/>
    </location>
</feature>
<protein>
    <submittedName>
        <fullName evidence="4">Ankyrin repeat domain-containing protein</fullName>
    </submittedName>
</protein>
<name>A0ABX0MHG0_9BURK</name>
<dbReference type="InterPro" id="IPR036770">
    <property type="entry name" value="Ankyrin_rpt-contain_sf"/>
</dbReference>
<feature type="repeat" description="ANK" evidence="3">
    <location>
        <begin position="321"/>
        <end position="353"/>
    </location>
</feature>
<accession>A0ABX0MHG0</accession>
<organism evidence="4 5">
    <name type="scientific">Massilia aquatica</name>
    <dbReference type="NCBI Taxonomy" id="2609000"/>
    <lineage>
        <taxon>Bacteria</taxon>
        <taxon>Pseudomonadati</taxon>
        <taxon>Pseudomonadota</taxon>
        <taxon>Betaproteobacteria</taxon>
        <taxon>Burkholderiales</taxon>
        <taxon>Oxalobacteraceae</taxon>
        <taxon>Telluria group</taxon>
        <taxon>Massilia</taxon>
    </lineage>
</organism>
<keyword evidence="1" id="KW-0677">Repeat</keyword>
<dbReference type="EMBL" id="VVIW01000030">
    <property type="protein sequence ID" value="NHZ44332.1"/>
    <property type="molecule type" value="Genomic_DNA"/>
</dbReference>